<comment type="similarity">
    <text evidence="1 8">Belongs to the cytochrome P450 family.</text>
</comment>
<evidence type="ECO:0008006" key="11">
    <source>
        <dbReference type="Google" id="ProtNLM"/>
    </source>
</evidence>
<dbReference type="InterPro" id="IPR001128">
    <property type="entry name" value="Cyt_P450"/>
</dbReference>
<dbReference type="PRINTS" id="PR00463">
    <property type="entry name" value="EP450I"/>
</dbReference>
<evidence type="ECO:0000313" key="9">
    <source>
        <dbReference type="EMBL" id="RAK53131.1"/>
    </source>
</evidence>
<feature type="binding site" description="axial binding residue" evidence="7">
    <location>
        <position position="408"/>
    </location>
    <ligand>
        <name>heme</name>
        <dbReference type="ChEBI" id="CHEBI:30413"/>
    </ligand>
    <ligandPart>
        <name>Fe</name>
        <dbReference type="ChEBI" id="CHEBI:18248"/>
    </ligandPart>
</feature>
<keyword evidence="10" id="KW-1185">Reference proteome</keyword>
<evidence type="ECO:0000256" key="6">
    <source>
        <dbReference type="ARBA" id="ARBA00023033"/>
    </source>
</evidence>
<evidence type="ECO:0000313" key="10">
    <source>
        <dbReference type="Proteomes" id="UP000249254"/>
    </source>
</evidence>
<dbReference type="PANTHER" id="PTHR24291:SF50">
    <property type="entry name" value="BIFUNCTIONAL ALBAFLAVENONE MONOOXYGENASE_TERPENE SYNTHASE"/>
    <property type="match status" value="1"/>
</dbReference>
<evidence type="ECO:0000256" key="2">
    <source>
        <dbReference type="ARBA" id="ARBA00022617"/>
    </source>
</evidence>
<dbReference type="InterPro" id="IPR017972">
    <property type="entry name" value="Cyt_P450_CS"/>
</dbReference>
<dbReference type="PROSITE" id="PS00086">
    <property type="entry name" value="CYTOCHROME_P450"/>
    <property type="match status" value="1"/>
</dbReference>
<evidence type="ECO:0000256" key="3">
    <source>
        <dbReference type="ARBA" id="ARBA00022723"/>
    </source>
</evidence>
<comment type="cofactor">
    <cofactor evidence="7">
        <name>heme</name>
        <dbReference type="ChEBI" id="CHEBI:30413"/>
    </cofactor>
</comment>
<evidence type="ECO:0000256" key="5">
    <source>
        <dbReference type="ARBA" id="ARBA00023004"/>
    </source>
</evidence>
<dbReference type="GO" id="GO:0005506">
    <property type="term" value="F:iron ion binding"/>
    <property type="evidence" value="ECO:0007669"/>
    <property type="project" value="InterPro"/>
</dbReference>
<comment type="caution">
    <text evidence="9">The sequence shown here is derived from an EMBL/GenBank/DDBJ whole genome shotgun (WGS) entry which is preliminary data.</text>
</comment>
<dbReference type="EMBL" id="QFYQ01000001">
    <property type="protein sequence ID" value="RAK53131.1"/>
    <property type="molecule type" value="Genomic_DNA"/>
</dbReference>
<dbReference type="GO" id="GO:0020037">
    <property type="term" value="F:heme binding"/>
    <property type="evidence" value="ECO:0007669"/>
    <property type="project" value="InterPro"/>
</dbReference>
<dbReference type="GO" id="GO:0016705">
    <property type="term" value="F:oxidoreductase activity, acting on paired donors, with incorporation or reduction of molecular oxygen"/>
    <property type="evidence" value="ECO:0007669"/>
    <property type="project" value="InterPro"/>
</dbReference>
<dbReference type="PRINTS" id="PR00385">
    <property type="entry name" value="P450"/>
</dbReference>
<evidence type="ECO:0000256" key="4">
    <source>
        <dbReference type="ARBA" id="ARBA00023002"/>
    </source>
</evidence>
<dbReference type="Pfam" id="PF00067">
    <property type="entry name" value="p450"/>
    <property type="match status" value="1"/>
</dbReference>
<dbReference type="InterPro" id="IPR036396">
    <property type="entry name" value="Cyt_P450_sf"/>
</dbReference>
<gene>
    <name evidence="9" type="ORF">DJ017_00585</name>
</gene>
<dbReference type="Proteomes" id="UP000249254">
    <property type="component" value="Unassembled WGS sequence"/>
</dbReference>
<protein>
    <recommendedName>
        <fullName evidence="11">Cytochrome P450</fullName>
    </recommendedName>
</protein>
<dbReference type="RefSeq" id="WP_111526884.1">
    <property type="nucleotide sequence ID" value="NZ_JBHRSG010000001.1"/>
</dbReference>
<dbReference type="SUPFAM" id="SSF48264">
    <property type="entry name" value="Cytochrome P450"/>
    <property type="match status" value="1"/>
</dbReference>
<dbReference type="PANTHER" id="PTHR24291">
    <property type="entry name" value="CYTOCHROME P450 FAMILY 4"/>
    <property type="match status" value="1"/>
</dbReference>
<proteinExistence type="inferred from homology"/>
<dbReference type="AlphaFoldDB" id="A0A328AES3"/>
<dbReference type="InterPro" id="IPR050196">
    <property type="entry name" value="Cytochrome_P450_Monoox"/>
</dbReference>
<dbReference type="InterPro" id="IPR002401">
    <property type="entry name" value="Cyt_P450_E_grp-I"/>
</dbReference>
<organism evidence="9 10">
    <name type="scientific">Phenylobacterium soli</name>
    <dbReference type="NCBI Taxonomy" id="2170551"/>
    <lineage>
        <taxon>Bacteria</taxon>
        <taxon>Pseudomonadati</taxon>
        <taxon>Pseudomonadota</taxon>
        <taxon>Alphaproteobacteria</taxon>
        <taxon>Caulobacterales</taxon>
        <taxon>Caulobacteraceae</taxon>
        <taxon>Phenylobacterium</taxon>
    </lineage>
</organism>
<dbReference type="GO" id="GO:0004497">
    <property type="term" value="F:monooxygenase activity"/>
    <property type="evidence" value="ECO:0007669"/>
    <property type="project" value="UniProtKB-KW"/>
</dbReference>
<name>A0A328AES3_9CAUL</name>
<keyword evidence="5 7" id="KW-0408">Iron</keyword>
<dbReference type="OrthoDB" id="9764248at2"/>
<sequence>MTEDAARLPDPVLPGALTDKPPFTFWDLIRGKRRGMPWSMPDEIYEQPVLLQKSLIGDIVYVGDPELAKQVMIDRPADYPKAEIELRMFSALFGQGLLGLDGEAWRKHRRTMAPAFDPRSVAGYAPAMAESSEAFVQRWGNLEDGAVVEVSGDMTDLTLAIIARTMFSGEGEALEPVIKAILDRAPQFSDFNLFDMLPGTRAIRMAERERRMQTLFAPLDEAVAAMIARREGRADAPNDLLSRLIAARDAETGLAFTPREVRDELITIFIAGHETTATAMTWIWYLLARHPQERARLHEELDRVLGGRRPTGADLADLPFARRVVEESLRLLPPTPGISARVARREDDLGGVKVRAGAYVVVAPWVLQRHRRTWPEAERFDPDRWLPERSEGRPRLAAMPFGAGPRVCIGQRLAETEIQLIMATLAQHYELDLASDAPVKLRHNVTIRPVGGLPMKVRRRERAPAAVAAE</sequence>
<accession>A0A328AES3</accession>
<keyword evidence="2 7" id="KW-0349">Heme</keyword>
<evidence type="ECO:0000256" key="1">
    <source>
        <dbReference type="ARBA" id="ARBA00010617"/>
    </source>
</evidence>
<evidence type="ECO:0000256" key="7">
    <source>
        <dbReference type="PIRSR" id="PIRSR602401-1"/>
    </source>
</evidence>
<keyword evidence="3 7" id="KW-0479">Metal-binding</keyword>
<evidence type="ECO:0000256" key="8">
    <source>
        <dbReference type="RuleBase" id="RU000461"/>
    </source>
</evidence>
<keyword evidence="4 8" id="KW-0560">Oxidoreductase</keyword>
<keyword evidence="6 8" id="KW-0503">Monooxygenase</keyword>
<reference evidence="10" key="1">
    <citation type="submission" date="2018-05" db="EMBL/GenBank/DDBJ databases">
        <authorList>
            <person name="Li X."/>
        </authorList>
    </citation>
    <scope>NUCLEOTIDE SEQUENCE [LARGE SCALE GENOMIC DNA]</scope>
    <source>
        <strain evidence="10">LX32</strain>
    </source>
</reference>
<dbReference type="Gene3D" id="1.10.630.10">
    <property type="entry name" value="Cytochrome P450"/>
    <property type="match status" value="1"/>
</dbReference>